<reference evidence="2 3" key="1">
    <citation type="submission" date="2014-09" db="EMBL/GenBank/DDBJ databases">
        <title>Genome sequence of Sinomonas sp. MUSC 117.</title>
        <authorList>
            <person name="Lee L.-H."/>
        </authorList>
    </citation>
    <scope>NUCLEOTIDE SEQUENCE [LARGE SCALE GENOMIC DNA]</scope>
    <source>
        <strain evidence="2 3">MUSC 117</strain>
    </source>
</reference>
<name>A0A0B2AQC2_9MICC</name>
<evidence type="ECO:0000313" key="3">
    <source>
        <dbReference type="Proteomes" id="UP000030982"/>
    </source>
</evidence>
<evidence type="ECO:0000313" key="2">
    <source>
        <dbReference type="EMBL" id="KHL04184.1"/>
    </source>
</evidence>
<protein>
    <recommendedName>
        <fullName evidence="1">DUF4440 domain-containing protein</fullName>
    </recommendedName>
</protein>
<gene>
    <name evidence="2" type="ORF">LK10_06385</name>
</gene>
<comment type="caution">
    <text evidence="2">The sequence shown here is derived from an EMBL/GenBank/DDBJ whole genome shotgun (WGS) entry which is preliminary data.</text>
</comment>
<dbReference type="Pfam" id="PF14534">
    <property type="entry name" value="DUF4440"/>
    <property type="match status" value="1"/>
</dbReference>
<dbReference type="AlphaFoldDB" id="A0A0B2AQC2"/>
<proteinExistence type="predicted"/>
<dbReference type="InterPro" id="IPR027843">
    <property type="entry name" value="DUF4440"/>
</dbReference>
<organism evidence="2 3">
    <name type="scientific">Sinomonas humi</name>
    <dbReference type="NCBI Taxonomy" id="1338436"/>
    <lineage>
        <taxon>Bacteria</taxon>
        <taxon>Bacillati</taxon>
        <taxon>Actinomycetota</taxon>
        <taxon>Actinomycetes</taxon>
        <taxon>Micrococcales</taxon>
        <taxon>Micrococcaceae</taxon>
        <taxon>Sinomonas</taxon>
    </lineage>
</organism>
<keyword evidence="3" id="KW-1185">Reference proteome</keyword>
<feature type="domain" description="DUF4440" evidence="1">
    <location>
        <begin position="9"/>
        <end position="114"/>
    </location>
</feature>
<evidence type="ECO:0000259" key="1">
    <source>
        <dbReference type="Pfam" id="PF14534"/>
    </source>
</evidence>
<dbReference type="EMBL" id="JTDL01000082">
    <property type="protein sequence ID" value="KHL04184.1"/>
    <property type="molecule type" value="Genomic_DNA"/>
</dbReference>
<sequence>MGGERDQVLEAARARAEAMKAGDPQALSGLLHPRFRWTSHTGEQFDRASYVKANTGGGTSWRGQDLGDPEVLLSDRTAVLRAIVVDEVGEPEHPEAYRMPMTQVWVLTGHGWKCLAGHAGPRLSGI</sequence>
<accession>A0A0B2AQC2</accession>
<dbReference type="Proteomes" id="UP000030982">
    <property type="component" value="Unassembled WGS sequence"/>
</dbReference>
<dbReference type="RefSeq" id="WP_043121236.1">
    <property type="nucleotide sequence ID" value="NZ_JTDL01000082.1"/>
</dbReference>
<dbReference type="Gene3D" id="3.10.450.50">
    <property type="match status" value="1"/>
</dbReference>
<dbReference type="SUPFAM" id="SSF54427">
    <property type="entry name" value="NTF2-like"/>
    <property type="match status" value="1"/>
</dbReference>
<dbReference type="InterPro" id="IPR032710">
    <property type="entry name" value="NTF2-like_dom_sf"/>
</dbReference>